<accession>A0ABP9E2W6</accession>
<evidence type="ECO:0000256" key="1">
    <source>
        <dbReference type="ARBA" id="ARBA00022729"/>
    </source>
</evidence>
<dbReference type="PANTHER" id="PTHR15462:SF19">
    <property type="entry name" value="PEPTIDASE S1 DOMAIN-CONTAINING PROTEIN"/>
    <property type="match status" value="1"/>
</dbReference>
<dbReference type="SUPFAM" id="SSF50494">
    <property type="entry name" value="Trypsin-like serine proteases"/>
    <property type="match status" value="1"/>
</dbReference>
<dbReference type="PROSITE" id="PS51257">
    <property type="entry name" value="PROKAR_LIPOPROTEIN"/>
    <property type="match status" value="1"/>
</dbReference>
<feature type="chain" id="PRO_5045671522" description="V8-like Glu-specific endopeptidase" evidence="3">
    <location>
        <begin position="24"/>
        <end position="350"/>
    </location>
</feature>
<sequence length="350" mass="37152">MATFGRRARCAALAAAVLLGAAACTSGGGDSRPSWEALRGWHFQDWDDWAKRHTFSNPVAQDFWNADTLDRAEPRQPEPAPPQPSPSPTAEPAPVVRALPAERPYTRFPAAGKIFMTAPKGGVGQCSATVVADPAHPGKSDLVWTAAHCVHEGRGGDWYQNLIFVPAYNSSGAASGGHKAGLDETAPYGQWWADKVITSPLWTTEGTRAGDAANQYDFAVIRVRDPKGGGKSLEETIGTAVPVWFDAPREQLAVSVWGYPSVAPFDGKELEHCEGGRPGSRSFDAARPAMLTIGCTMTAGASGGGWFATMPDGRQALVSNTSIGTAARTTLNGPYLETVARQALDYLAKK</sequence>
<dbReference type="InterPro" id="IPR050966">
    <property type="entry name" value="Glutamyl_endopeptidase"/>
</dbReference>
<evidence type="ECO:0008006" key="6">
    <source>
        <dbReference type="Google" id="ProtNLM"/>
    </source>
</evidence>
<feature type="compositionally biased region" description="Pro residues" evidence="2">
    <location>
        <begin position="77"/>
        <end position="91"/>
    </location>
</feature>
<protein>
    <recommendedName>
        <fullName evidence="6">V8-like Glu-specific endopeptidase</fullName>
    </recommendedName>
</protein>
<keyword evidence="1 3" id="KW-0732">Signal</keyword>
<proteinExistence type="predicted"/>
<dbReference type="Proteomes" id="UP001501752">
    <property type="component" value="Unassembled WGS sequence"/>
</dbReference>
<evidence type="ECO:0000313" key="4">
    <source>
        <dbReference type="EMBL" id="GAA4866669.1"/>
    </source>
</evidence>
<evidence type="ECO:0000313" key="5">
    <source>
        <dbReference type="Proteomes" id="UP001501752"/>
    </source>
</evidence>
<gene>
    <name evidence="4" type="ORF">GCM10023235_51400</name>
</gene>
<feature type="region of interest" description="Disordered" evidence="2">
    <location>
        <begin position="71"/>
        <end position="93"/>
    </location>
</feature>
<name>A0ABP9E2W6_9ACTN</name>
<dbReference type="RefSeq" id="WP_345699230.1">
    <property type="nucleotide sequence ID" value="NZ_BAABIS010000001.1"/>
</dbReference>
<dbReference type="InterPro" id="IPR009003">
    <property type="entry name" value="Peptidase_S1_PA"/>
</dbReference>
<evidence type="ECO:0000256" key="3">
    <source>
        <dbReference type="SAM" id="SignalP"/>
    </source>
</evidence>
<dbReference type="PANTHER" id="PTHR15462">
    <property type="entry name" value="SERINE PROTEASE"/>
    <property type="match status" value="1"/>
</dbReference>
<keyword evidence="5" id="KW-1185">Reference proteome</keyword>
<reference evidence="5" key="1">
    <citation type="journal article" date="2019" name="Int. J. Syst. Evol. Microbiol.">
        <title>The Global Catalogue of Microorganisms (GCM) 10K type strain sequencing project: providing services to taxonomists for standard genome sequencing and annotation.</title>
        <authorList>
            <consortium name="The Broad Institute Genomics Platform"/>
            <consortium name="The Broad Institute Genome Sequencing Center for Infectious Disease"/>
            <person name="Wu L."/>
            <person name="Ma J."/>
        </authorList>
    </citation>
    <scope>NUCLEOTIDE SEQUENCE [LARGE SCALE GENOMIC DNA]</scope>
    <source>
        <strain evidence="5">JCM 13006</strain>
    </source>
</reference>
<feature type="signal peptide" evidence="3">
    <location>
        <begin position="1"/>
        <end position="23"/>
    </location>
</feature>
<dbReference type="EMBL" id="BAABIS010000001">
    <property type="protein sequence ID" value="GAA4866669.1"/>
    <property type="molecule type" value="Genomic_DNA"/>
</dbReference>
<dbReference type="InterPro" id="IPR043504">
    <property type="entry name" value="Peptidase_S1_PA_chymotrypsin"/>
</dbReference>
<comment type="caution">
    <text evidence="4">The sequence shown here is derived from an EMBL/GenBank/DDBJ whole genome shotgun (WGS) entry which is preliminary data.</text>
</comment>
<dbReference type="Gene3D" id="2.40.10.10">
    <property type="entry name" value="Trypsin-like serine proteases"/>
    <property type="match status" value="2"/>
</dbReference>
<organism evidence="4 5">
    <name type="scientific">Kitasatospora terrestris</name>
    <dbReference type="NCBI Taxonomy" id="258051"/>
    <lineage>
        <taxon>Bacteria</taxon>
        <taxon>Bacillati</taxon>
        <taxon>Actinomycetota</taxon>
        <taxon>Actinomycetes</taxon>
        <taxon>Kitasatosporales</taxon>
        <taxon>Streptomycetaceae</taxon>
        <taxon>Kitasatospora</taxon>
    </lineage>
</organism>
<evidence type="ECO:0000256" key="2">
    <source>
        <dbReference type="SAM" id="MobiDB-lite"/>
    </source>
</evidence>